<dbReference type="AlphaFoldDB" id="A0A1X7UT80"/>
<dbReference type="PANTHER" id="PTHR33327:SF3">
    <property type="entry name" value="RNA-DIRECTED DNA POLYMERASE"/>
    <property type="match status" value="1"/>
</dbReference>
<name>A0A1X7UT80_AMPQE</name>
<dbReference type="PANTHER" id="PTHR33327">
    <property type="entry name" value="ENDONUCLEASE"/>
    <property type="match status" value="1"/>
</dbReference>
<protein>
    <recommendedName>
        <fullName evidence="1">DUF7041 domain-containing protein</fullName>
    </recommendedName>
</protein>
<reference evidence="2" key="1">
    <citation type="submission" date="2017-05" db="UniProtKB">
        <authorList>
            <consortium name="EnsemblMetazoa"/>
        </authorList>
    </citation>
    <scope>IDENTIFICATION</scope>
</reference>
<dbReference type="InParanoid" id="A0A1X7UT80"/>
<accession>A0A1X7UT80</accession>
<dbReference type="EnsemblMetazoa" id="Aqu2.1.30988_001">
    <property type="protein sequence ID" value="Aqu2.1.30988_001"/>
    <property type="gene ID" value="Aqu2.1.30988"/>
</dbReference>
<organism evidence="2">
    <name type="scientific">Amphimedon queenslandica</name>
    <name type="common">Sponge</name>
    <dbReference type="NCBI Taxonomy" id="400682"/>
    <lineage>
        <taxon>Eukaryota</taxon>
        <taxon>Metazoa</taxon>
        <taxon>Porifera</taxon>
        <taxon>Demospongiae</taxon>
        <taxon>Heteroscleromorpha</taxon>
        <taxon>Haplosclerida</taxon>
        <taxon>Niphatidae</taxon>
        <taxon>Amphimedon</taxon>
    </lineage>
</organism>
<dbReference type="InterPro" id="IPR055469">
    <property type="entry name" value="DUF7041"/>
</dbReference>
<evidence type="ECO:0000313" key="2">
    <source>
        <dbReference type="EnsemblMetazoa" id="Aqu2.1.30988_001"/>
    </source>
</evidence>
<proteinExistence type="predicted"/>
<sequence>MGLSHSAGGSLTCSPPPLSSFIDAHIATVTVKLPPFWPNDLEMWFVQIDSHFSTKCITSRKTQFDNVVAPEYATEVRDIIIKPPSTDSYDTLRTRNSLTALLPHSKGVFNNYIVEKSSVIVPLHSSFLTCNNYWVTRLLQPSSLS</sequence>
<feature type="domain" description="DUF7041" evidence="1">
    <location>
        <begin position="33"/>
        <end position="94"/>
    </location>
</feature>
<dbReference type="Pfam" id="PF23055">
    <property type="entry name" value="DUF7041"/>
    <property type="match status" value="1"/>
</dbReference>
<evidence type="ECO:0000259" key="1">
    <source>
        <dbReference type="Pfam" id="PF23055"/>
    </source>
</evidence>